<dbReference type="STRING" id="1272.GCA_900014985_01509"/>
<gene>
    <name evidence="1" type="ORF">KVA01_08110</name>
</gene>
<evidence type="ECO:0000313" key="2">
    <source>
        <dbReference type="Proteomes" id="UP000315730"/>
    </source>
</evidence>
<evidence type="ECO:0000313" key="1">
    <source>
        <dbReference type="EMBL" id="GEC98656.1"/>
    </source>
</evidence>
<dbReference type="OrthoDB" id="5190586at2"/>
<dbReference type="Proteomes" id="UP000315730">
    <property type="component" value="Unassembled WGS sequence"/>
</dbReference>
<sequence>MTVLESTEIGVHEDPWDSVPVIGAGVSAALAEGAREIVPEDLGGQVVVRCDETGAPREVLHRGHAHRVVEQPVRWYDRRNWWDLVDRVPRESRTSLVDHELWQVQAVQRGAVLPATFRLLRDQSTGWWRLLSVTRG</sequence>
<proteinExistence type="predicted"/>
<name>A0A4Y4D239_KOCVA</name>
<dbReference type="RefSeq" id="WP_068469352.1">
    <property type="nucleotide sequence ID" value="NZ_BJNW01000005.1"/>
</dbReference>
<keyword evidence="2" id="KW-1185">Reference proteome</keyword>
<dbReference type="AlphaFoldDB" id="A0A4Y4D239"/>
<reference evidence="1 2" key="1">
    <citation type="submission" date="2019-06" db="EMBL/GenBank/DDBJ databases">
        <title>Whole genome shotgun sequence of Kocuria varians NBRC 15358.</title>
        <authorList>
            <person name="Hosoyama A."/>
            <person name="Uohara A."/>
            <person name="Ohji S."/>
            <person name="Ichikawa N."/>
        </authorList>
    </citation>
    <scope>NUCLEOTIDE SEQUENCE [LARGE SCALE GENOMIC DNA]</scope>
    <source>
        <strain evidence="1 2">NBRC 15358</strain>
    </source>
</reference>
<organism evidence="1 2">
    <name type="scientific">Kocuria varians</name>
    <name type="common">Micrococcus varians</name>
    <dbReference type="NCBI Taxonomy" id="1272"/>
    <lineage>
        <taxon>Bacteria</taxon>
        <taxon>Bacillati</taxon>
        <taxon>Actinomycetota</taxon>
        <taxon>Actinomycetes</taxon>
        <taxon>Micrococcales</taxon>
        <taxon>Micrococcaceae</taxon>
        <taxon>Kocuria</taxon>
    </lineage>
</organism>
<dbReference type="EMBL" id="BJNW01000005">
    <property type="protein sequence ID" value="GEC98656.1"/>
    <property type="molecule type" value="Genomic_DNA"/>
</dbReference>
<accession>A0A4Y4D239</accession>
<comment type="caution">
    <text evidence="1">The sequence shown here is derived from an EMBL/GenBank/DDBJ whole genome shotgun (WGS) entry which is preliminary data.</text>
</comment>
<protein>
    <submittedName>
        <fullName evidence="1">Uncharacterized protein</fullName>
    </submittedName>
</protein>